<dbReference type="GO" id="GO:1903479">
    <property type="term" value="P:mitotic actomyosin contractile ring assembly actin filament organization"/>
    <property type="evidence" value="ECO:0007669"/>
    <property type="project" value="TreeGrafter"/>
</dbReference>
<dbReference type="SUPFAM" id="SSF47576">
    <property type="entry name" value="Calponin-homology domain, CH-domain"/>
    <property type="match status" value="1"/>
</dbReference>
<feature type="non-terminal residue" evidence="8">
    <location>
        <position position="1"/>
    </location>
</feature>
<evidence type="ECO:0000256" key="3">
    <source>
        <dbReference type="ARBA" id="ARBA00022860"/>
    </source>
</evidence>
<dbReference type="InterPro" id="IPR000593">
    <property type="entry name" value="RasGAP_C"/>
</dbReference>
<dbReference type="PROSITE" id="PS50020">
    <property type="entry name" value="WW_DOMAIN_2"/>
    <property type="match status" value="1"/>
</dbReference>
<dbReference type="InterPro" id="IPR023152">
    <property type="entry name" value="RasGAP_CS"/>
</dbReference>
<dbReference type="PANTHER" id="PTHR14149:SF14">
    <property type="entry name" value="CALPONIN-HOMOLOGY (CH) DOMAIN-CONTAINING PROTEIN"/>
    <property type="match status" value="1"/>
</dbReference>
<dbReference type="SMART" id="SM00456">
    <property type="entry name" value="WW"/>
    <property type="match status" value="1"/>
</dbReference>
<dbReference type="PANTHER" id="PTHR14149">
    <property type="entry name" value="RAS GTPASE-ACTIVATING PROTEIN WITH IQ MOTIF"/>
    <property type="match status" value="1"/>
</dbReference>
<evidence type="ECO:0000259" key="5">
    <source>
        <dbReference type="PROSITE" id="PS50018"/>
    </source>
</evidence>
<dbReference type="Gene3D" id="2.20.70.10">
    <property type="match status" value="1"/>
</dbReference>
<dbReference type="InterPro" id="IPR036020">
    <property type="entry name" value="WW_dom_sf"/>
</dbReference>
<dbReference type="CDD" id="cd00201">
    <property type="entry name" value="WW"/>
    <property type="match status" value="1"/>
</dbReference>
<sequence length="1552" mass="174866">MTTLGDGGGPSATSVYSGVRSSVSGASDVPGGAHKHISPHIGQIDSGEKMDADRMDEKRKEHMAYEYLCHLEEAKQWIEACIEDELPTTTELEEALRNGVILCRLGHFYAPEILPLRKIYDRDQAKYHAKGLHFKHTDNFNWWLRTLEHVGLPKIFYPITTDLYDRKNMPRVIYCIHAVSLYLHKLGKAPLIEDLLGTATFTEEEISAMKLALEKYGINLPSFGKIGGILANELSVDEAAVHAAVMAINEVLEKEDSSETLKALRNPAACLVDVLVENAPRYQGTLLKEKRDKSAKAGAQNGDVDDSQRDVYEYMLTRDEIQRGVTEVNSTVRAEIAEEKFCNAIGEVNQAIVGGDLQQLLYSLQSEDTRLKAINPDNVQWYMDVLSKAIKDKAEMGGDSLLTRDEIQDIINIANDIAEHTRLVQAAVVAINTALEEGDADSTLEALQNEHLDLSDVHPENKDYYYQGLRAKKQGKEESGSTLLTEDDIQEGVNDMNQTAEYDRNVEEAFAAINYSVKSGQSAQATLHALQSEFAGLIENIREDCAEEYLAALRKAQDEKQEELTSEEIKQIVEMVNEKKHQEELKNQAVGEINSCVGGMDSTLLLQALLNPHAGLDNVQESNALHYLNVLTAMKKSKEERMGESDATLTQAEIQTGIDKANEQTLKAIELAKAVSVINWAVDSGDSAATLVALQAPAANLRSITEECAADYTRSLAEAKSQRVGEKGDGWAEHRTRGGHAFYYNWKSEQSQWEKPENLPEQSSHLRREEIQVVVTKVTAEFDRWTLLKSNEPLITQLQARIRGTQCRKSFLSRLDFLRAHEKQAVALQAHWKGSKQRKAYRERLAFLNSQATAAVMLQSFVRMWRGRKAHRERLQFLRDNVAAVVKIQTFWRAKTAKRNYKQLVEVDQPPASSVRRFLALLEQSDIDFSEELECQRLKAQVVQEIRCNQQLEQDVRIMDIKIGLLVKNRISLEDVVTHSTQIKKERRKGGASVSVTTGDSSALLSTGLGGLTKANQQRLEAYQHLFYLLQTNPNYFAKLIFEMPQSKTNRFMENVILTVFNYAQNNREQFLLVKLFERALKEEVQSKVDRIMDIVTGNPTVIKMVIHYTRGERGHNVLQDLLGPLVKEVLEAKDLMLITSPVDIYRAWINQMESETGEATKLPYDVSNDQALEHQEVKDRIRKTIQQLCSFCDRFQASIMESVQKIPYAMRFIAMQLRLALVAKFPDAPQDDILKVVGNLLYYRYMNPAIVAPDAFDVVEMGVEHQLGAEQRRNLGAIAKILQTAAAGKMFEGENSALSNVNEYLAKAFEKFKVFFLQASTVASAEEKFGIDEYSDVIMLTKPVIYISVKEICSTHSLLIEHEAIAPDPSDPLREILRDLGPAPSVEAFLGGVREAAPGEDKQDVINEAGKQEIPLTLVNKFEGLAQDDSSDMRALFVRTKRMVVDVLKVQPGDNLTEILYTPATPEQEEEHQQLIQNREVSEQAQMSRSKTIKKSDSMSGDRNLPLEGMKRKIMRNLRTLETEGMVDSKNDYQEIINAIARDIRNQHRYR</sequence>
<dbReference type="InterPro" id="IPR001936">
    <property type="entry name" value="RasGAP_dom"/>
</dbReference>
<organism evidence="8 9">
    <name type="scientific">Geodia barretti</name>
    <name type="common">Barrett's horny sponge</name>
    <dbReference type="NCBI Taxonomy" id="519541"/>
    <lineage>
        <taxon>Eukaryota</taxon>
        <taxon>Metazoa</taxon>
        <taxon>Porifera</taxon>
        <taxon>Demospongiae</taxon>
        <taxon>Heteroscleromorpha</taxon>
        <taxon>Tetractinellida</taxon>
        <taxon>Astrophorina</taxon>
        <taxon>Geodiidae</taxon>
        <taxon>Geodia</taxon>
    </lineage>
</organism>
<comment type="caution">
    <text evidence="8">The sequence shown here is derived from an EMBL/GenBank/DDBJ whole genome shotgun (WGS) entry which is preliminary data.</text>
</comment>
<dbReference type="GO" id="GO:0051015">
    <property type="term" value="F:actin filament binding"/>
    <property type="evidence" value="ECO:0007669"/>
    <property type="project" value="TreeGrafter"/>
</dbReference>
<dbReference type="PROSITE" id="PS00509">
    <property type="entry name" value="RAS_GTPASE_ACTIV_1"/>
    <property type="match status" value="1"/>
</dbReference>
<dbReference type="InterPro" id="IPR008936">
    <property type="entry name" value="Rho_GTPase_activation_prot"/>
</dbReference>
<dbReference type="FunFam" id="1.10.418.10:FF:000013">
    <property type="entry name" value="IQ motif containing GTPase activating protein 1"/>
    <property type="match status" value="1"/>
</dbReference>
<dbReference type="SMART" id="SM00015">
    <property type="entry name" value="IQ"/>
    <property type="match status" value="4"/>
</dbReference>
<dbReference type="GO" id="GO:0005938">
    <property type="term" value="C:cell cortex"/>
    <property type="evidence" value="ECO:0007669"/>
    <property type="project" value="TreeGrafter"/>
</dbReference>
<evidence type="ECO:0000256" key="2">
    <source>
        <dbReference type="ARBA" id="ARBA00022737"/>
    </source>
</evidence>
<keyword evidence="3" id="KW-0112">Calmodulin-binding</keyword>
<dbReference type="InterPro" id="IPR001715">
    <property type="entry name" value="CH_dom"/>
</dbReference>
<dbReference type="PROSITE" id="PS01159">
    <property type="entry name" value="WW_DOMAIN_1"/>
    <property type="match status" value="1"/>
</dbReference>
<evidence type="ECO:0000259" key="6">
    <source>
        <dbReference type="PROSITE" id="PS50020"/>
    </source>
</evidence>
<feature type="domain" description="WW" evidence="6">
    <location>
        <begin position="725"/>
        <end position="758"/>
    </location>
</feature>
<feature type="region of interest" description="Disordered" evidence="4">
    <location>
        <begin position="1482"/>
        <end position="1506"/>
    </location>
</feature>
<proteinExistence type="predicted"/>
<keyword evidence="1" id="KW-0597">Phosphoprotein</keyword>
<dbReference type="PROSITE" id="PS50096">
    <property type="entry name" value="IQ"/>
    <property type="match status" value="4"/>
</dbReference>
<dbReference type="GO" id="GO:0005516">
    <property type="term" value="F:calmodulin binding"/>
    <property type="evidence" value="ECO:0007669"/>
    <property type="project" value="UniProtKB-KW"/>
</dbReference>
<feature type="compositionally biased region" description="Basic and acidic residues" evidence="4">
    <location>
        <begin position="46"/>
        <end position="56"/>
    </location>
</feature>
<keyword evidence="2" id="KW-0677">Repeat</keyword>
<dbReference type="EMBL" id="CASHTH010003124">
    <property type="protein sequence ID" value="CAI8040629.1"/>
    <property type="molecule type" value="Genomic_DNA"/>
</dbReference>
<dbReference type="SUPFAM" id="SSF48350">
    <property type="entry name" value="GTPase activation domain, GAP"/>
    <property type="match status" value="1"/>
</dbReference>
<dbReference type="Pfam" id="PF00397">
    <property type="entry name" value="WW"/>
    <property type="match status" value="1"/>
</dbReference>
<feature type="compositionally biased region" description="Gly residues" evidence="4">
    <location>
        <begin position="1"/>
        <end position="10"/>
    </location>
</feature>
<keyword evidence="9" id="KW-1185">Reference proteome</keyword>
<dbReference type="Pfam" id="PF00616">
    <property type="entry name" value="RasGAP"/>
    <property type="match status" value="1"/>
</dbReference>
<evidence type="ECO:0000313" key="8">
    <source>
        <dbReference type="EMBL" id="CAI8040629.1"/>
    </source>
</evidence>
<dbReference type="Gene3D" id="1.20.5.190">
    <property type="match status" value="1"/>
</dbReference>
<gene>
    <name evidence="8" type="ORF">GBAR_LOCUS22625</name>
</gene>
<dbReference type="Gene3D" id="1.10.418.10">
    <property type="entry name" value="Calponin-like domain"/>
    <property type="match status" value="1"/>
</dbReference>
<feature type="domain" description="Calponin-homology (CH)" evidence="7">
    <location>
        <begin position="68"/>
        <end position="183"/>
    </location>
</feature>
<feature type="compositionally biased region" description="Polar residues" evidence="4">
    <location>
        <begin position="1482"/>
        <end position="1491"/>
    </location>
</feature>
<dbReference type="PROSITE" id="PS50021">
    <property type="entry name" value="CH"/>
    <property type="match status" value="1"/>
</dbReference>
<dbReference type="SMART" id="SM00323">
    <property type="entry name" value="RasGAP"/>
    <property type="match status" value="1"/>
</dbReference>
<dbReference type="Pfam" id="PF00307">
    <property type="entry name" value="CH"/>
    <property type="match status" value="1"/>
</dbReference>
<name>A0AA35X1F8_GEOBA</name>
<evidence type="ECO:0000256" key="1">
    <source>
        <dbReference type="ARBA" id="ARBA00022553"/>
    </source>
</evidence>
<dbReference type="Pfam" id="PF03836">
    <property type="entry name" value="RasGAP_C"/>
    <property type="match status" value="1"/>
</dbReference>
<evidence type="ECO:0000256" key="4">
    <source>
        <dbReference type="SAM" id="MobiDB-lite"/>
    </source>
</evidence>
<protein>
    <submittedName>
        <fullName evidence="8">Ras GTPase-activating-like protein IQGAP1</fullName>
    </submittedName>
</protein>
<dbReference type="InterPro" id="IPR000048">
    <property type="entry name" value="IQ_motif_EF-hand-BS"/>
</dbReference>
<accession>A0AA35X1F8</accession>
<dbReference type="SUPFAM" id="SSF51045">
    <property type="entry name" value="WW domain"/>
    <property type="match status" value="1"/>
</dbReference>
<feature type="compositionally biased region" description="Low complexity" evidence="4">
    <location>
        <begin position="14"/>
        <end position="29"/>
    </location>
</feature>
<evidence type="ECO:0000259" key="7">
    <source>
        <dbReference type="PROSITE" id="PS50021"/>
    </source>
</evidence>
<dbReference type="InterPro" id="IPR036872">
    <property type="entry name" value="CH_dom_sf"/>
</dbReference>
<dbReference type="Proteomes" id="UP001174909">
    <property type="component" value="Unassembled WGS sequence"/>
</dbReference>
<evidence type="ECO:0000313" key="9">
    <source>
        <dbReference type="Proteomes" id="UP001174909"/>
    </source>
</evidence>
<feature type="domain" description="Ras-GAP" evidence="5">
    <location>
        <begin position="1055"/>
        <end position="1288"/>
    </location>
</feature>
<dbReference type="Gene3D" id="1.10.506.10">
    <property type="entry name" value="GTPase Activation - p120gap, domain 1"/>
    <property type="match status" value="1"/>
</dbReference>
<dbReference type="InterPro" id="IPR001202">
    <property type="entry name" value="WW_dom"/>
</dbReference>
<dbReference type="CDD" id="cd05127">
    <property type="entry name" value="RasGAP_IQGAP_like"/>
    <property type="match status" value="1"/>
</dbReference>
<dbReference type="Pfam" id="PF00612">
    <property type="entry name" value="IQ"/>
    <property type="match status" value="3"/>
</dbReference>
<dbReference type="GO" id="GO:0005096">
    <property type="term" value="F:GTPase activator activity"/>
    <property type="evidence" value="ECO:0007669"/>
    <property type="project" value="TreeGrafter"/>
</dbReference>
<dbReference type="SMART" id="SM00033">
    <property type="entry name" value="CH"/>
    <property type="match status" value="1"/>
</dbReference>
<feature type="region of interest" description="Disordered" evidence="4">
    <location>
        <begin position="1"/>
        <end position="56"/>
    </location>
</feature>
<reference evidence="8" key="1">
    <citation type="submission" date="2023-03" db="EMBL/GenBank/DDBJ databases">
        <authorList>
            <person name="Steffen K."/>
            <person name="Cardenas P."/>
        </authorList>
    </citation>
    <scope>NUCLEOTIDE SEQUENCE</scope>
</reference>
<dbReference type="FunFam" id="1.10.506.10:FF:000004">
    <property type="entry name" value="IQ motif containing GTPase activating protein 1"/>
    <property type="match status" value="1"/>
</dbReference>
<dbReference type="PROSITE" id="PS50018">
    <property type="entry name" value="RAS_GTPASE_ACTIV_2"/>
    <property type="match status" value="1"/>
</dbReference>